<sequence>MIKAILFGIPSLTATLDKPVGPPTYGKQWSITDVAKLPFDTIPLFAVLTYFVLSPDSQFGAVGNKTGFLWEELYNTYRKNFYQCYEDNPHSMSNITELAKLTIFGKWHDNMSIGIDNLSNRSVDIDWKAADIPDQLGNSLFMPDHLLASIHPENITSLAHSTPASLPKEATLLPNPLTKPKKMLQHQNRRQKNWSQ</sequence>
<evidence type="ECO:0000256" key="1">
    <source>
        <dbReference type="SAM" id="MobiDB-lite"/>
    </source>
</evidence>
<gene>
    <name evidence="2" type="ORF">BDZ94DRAFT_407844</name>
</gene>
<accession>A0A9P5YCF6</accession>
<proteinExistence type="predicted"/>
<organism evidence="2 3">
    <name type="scientific">Collybia nuda</name>
    <dbReference type="NCBI Taxonomy" id="64659"/>
    <lineage>
        <taxon>Eukaryota</taxon>
        <taxon>Fungi</taxon>
        <taxon>Dikarya</taxon>
        <taxon>Basidiomycota</taxon>
        <taxon>Agaricomycotina</taxon>
        <taxon>Agaricomycetes</taxon>
        <taxon>Agaricomycetidae</taxon>
        <taxon>Agaricales</taxon>
        <taxon>Tricholomatineae</taxon>
        <taxon>Clitocybaceae</taxon>
        <taxon>Collybia</taxon>
    </lineage>
</organism>
<feature type="region of interest" description="Disordered" evidence="1">
    <location>
        <begin position="173"/>
        <end position="196"/>
    </location>
</feature>
<dbReference type="Proteomes" id="UP000807353">
    <property type="component" value="Unassembled WGS sequence"/>
</dbReference>
<comment type="caution">
    <text evidence="2">The sequence shown here is derived from an EMBL/GenBank/DDBJ whole genome shotgun (WGS) entry which is preliminary data.</text>
</comment>
<keyword evidence="3" id="KW-1185">Reference proteome</keyword>
<evidence type="ECO:0000313" key="2">
    <source>
        <dbReference type="EMBL" id="KAF9465110.1"/>
    </source>
</evidence>
<dbReference type="EMBL" id="MU150249">
    <property type="protein sequence ID" value="KAF9465110.1"/>
    <property type="molecule type" value="Genomic_DNA"/>
</dbReference>
<evidence type="ECO:0000313" key="3">
    <source>
        <dbReference type="Proteomes" id="UP000807353"/>
    </source>
</evidence>
<dbReference type="AlphaFoldDB" id="A0A9P5YCF6"/>
<name>A0A9P5YCF6_9AGAR</name>
<feature type="compositionally biased region" description="Basic residues" evidence="1">
    <location>
        <begin position="179"/>
        <end position="196"/>
    </location>
</feature>
<protein>
    <submittedName>
        <fullName evidence="2">Uncharacterized protein</fullName>
    </submittedName>
</protein>
<reference evidence="2" key="1">
    <citation type="submission" date="2020-11" db="EMBL/GenBank/DDBJ databases">
        <authorList>
            <consortium name="DOE Joint Genome Institute"/>
            <person name="Ahrendt S."/>
            <person name="Riley R."/>
            <person name="Andreopoulos W."/>
            <person name="Labutti K."/>
            <person name="Pangilinan J."/>
            <person name="Ruiz-Duenas F.J."/>
            <person name="Barrasa J.M."/>
            <person name="Sanchez-Garcia M."/>
            <person name="Camarero S."/>
            <person name="Miyauchi S."/>
            <person name="Serrano A."/>
            <person name="Linde D."/>
            <person name="Babiker R."/>
            <person name="Drula E."/>
            <person name="Ayuso-Fernandez I."/>
            <person name="Pacheco R."/>
            <person name="Padilla G."/>
            <person name="Ferreira P."/>
            <person name="Barriuso J."/>
            <person name="Kellner H."/>
            <person name="Castanera R."/>
            <person name="Alfaro M."/>
            <person name="Ramirez L."/>
            <person name="Pisabarro A.G."/>
            <person name="Kuo A."/>
            <person name="Tritt A."/>
            <person name="Lipzen A."/>
            <person name="He G."/>
            <person name="Yan M."/>
            <person name="Ng V."/>
            <person name="Cullen D."/>
            <person name="Martin F."/>
            <person name="Rosso M.-N."/>
            <person name="Henrissat B."/>
            <person name="Hibbett D."/>
            <person name="Martinez A.T."/>
            <person name="Grigoriev I.V."/>
        </authorList>
    </citation>
    <scope>NUCLEOTIDE SEQUENCE</scope>
    <source>
        <strain evidence="2">CBS 247.69</strain>
    </source>
</reference>